<evidence type="ECO:0000313" key="3">
    <source>
        <dbReference type="Proteomes" id="UP001209257"/>
    </source>
</evidence>
<name>A0ABT2VK66_9ALTE</name>
<dbReference type="Proteomes" id="UP001209257">
    <property type="component" value="Unassembled WGS sequence"/>
</dbReference>
<evidence type="ECO:0000313" key="2">
    <source>
        <dbReference type="EMBL" id="MCU7553187.1"/>
    </source>
</evidence>
<feature type="transmembrane region" description="Helical" evidence="1">
    <location>
        <begin position="41"/>
        <end position="65"/>
    </location>
</feature>
<keyword evidence="1" id="KW-0472">Membrane</keyword>
<accession>A0ABT2VK66</accession>
<reference evidence="3" key="1">
    <citation type="submission" date="2023-07" db="EMBL/GenBank/DDBJ databases">
        <title>Study on multiphase classification of strain Alteromonas salexigens isolated from the Yellow Sea.</title>
        <authorList>
            <person name="Sun L."/>
        </authorList>
    </citation>
    <scope>NUCLEOTIDE SEQUENCE [LARGE SCALE GENOMIC DNA]</scope>
    <source>
        <strain evidence="3">ASW11-19</strain>
    </source>
</reference>
<sequence>MKNMFFFESMLTPKIITFVYWLLLLAAVVSGIGTMFSGYGGLTFATFMSGLFIGAGGAVGARIWCELMIVLFKINANIQEISDNPKA</sequence>
<gene>
    <name evidence="2" type="ORF">OCL06_01090</name>
</gene>
<dbReference type="EMBL" id="JAOTJC010000004">
    <property type="protein sequence ID" value="MCU7553187.1"/>
    <property type="molecule type" value="Genomic_DNA"/>
</dbReference>
<dbReference type="InterPro" id="IPR025557">
    <property type="entry name" value="DUF4282"/>
</dbReference>
<dbReference type="Pfam" id="PF14110">
    <property type="entry name" value="DUF4282"/>
    <property type="match status" value="1"/>
</dbReference>
<keyword evidence="3" id="KW-1185">Reference proteome</keyword>
<evidence type="ECO:0000256" key="1">
    <source>
        <dbReference type="SAM" id="Phobius"/>
    </source>
</evidence>
<protein>
    <submittedName>
        <fullName evidence="2">DUF4282 domain-containing protein</fullName>
    </submittedName>
</protein>
<comment type="caution">
    <text evidence="2">The sequence shown here is derived from an EMBL/GenBank/DDBJ whole genome shotgun (WGS) entry which is preliminary data.</text>
</comment>
<proteinExistence type="predicted"/>
<keyword evidence="1" id="KW-0812">Transmembrane</keyword>
<organism evidence="2 3">
    <name type="scientific">Alteromonas salexigens</name>
    <dbReference type="NCBI Taxonomy" id="2982530"/>
    <lineage>
        <taxon>Bacteria</taxon>
        <taxon>Pseudomonadati</taxon>
        <taxon>Pseudomonadota</taxon>
        <taxon>Gammaproteobacteria</taxon>
        <taxon>Alteromonadales</taxon>
        <taxon>Alteromonadaceae</taxon>
        <taxon>Alteromonas/Salinimonas group</taxon>
        <taxon>Alteromonas</taxon>
    </lineage>
</organism>
<keyword evidence="1" id="KW-1133">Transmembrane helix</keyword>
<dbReference type="RefSeq" id="WP_262991890.1">
    <property type="nucleotide sequence ID" value="NZ_JAOTJC010000004.1"/>
</dbReference>